<evidence type="ECO:0000256" key="1">
    <source>
        <dbReference type="SAM" id="Phobius"/>
    </source>
</evidence>
<dbReference type="PANTHER" id="PTHR45138">
    <property type="entry name" value="REGULATORY COMPONENTS OF SENSORY TRANSDUCTION SYSTEM"/>
    <property type="match status" value="1"/>
</dbReference>
<keyword evidence="3" id="KW-0808">Transferase</keyword>
<dbReference type="GO" id="GO:0005886">
    <property type="term" value="C:plasma membrane"/>
    <property type="evidence" value="ECO:0007669"/>
    <property type="project" value="TreeGrafter"/>
</dbReference>
<evidence type="ECO:0000313" key="4">
    <source>
        <dbReference type="Proteomes" id="UP000279306"/>
    </source>
</evidence>
<dbReference type="PROSITE" id="PS50887">
    <property type="entry name" value="GGDEF"/>
    <property type="match status" value="1"/>
</dbReference>
<dbReference type="GO" id="GO:0043709">
    <property type="term" value="P:cell adhesion involved in single-species biofilm formation"/>
    <property type="evidence" value="ECO:0007669"/>
    <property type="project" value="TreeGrafter"/>
</dbReference>
<keyword evidence="1" id="KW-1133">Transmembrane helix</keyword>
<gene>
    <name evidence="3" type="primary">ydaM_2</name>
    <name evidence="3" type="ORF">NCTC10437_02411</name>
</gene>
<feature type="transmembrane region" description="Helical" evidence="1">
    <location>
        <begin position="115"/>
        <end position="133"/>
    </location>
</feature>
<dbReference type="SMART" id="SM00267">
    <property type="entry name" value="GGDEF"/>
    <property type="match status" value="1"/>
</dbReference>
<keyword evidence="1" id="KW-0472">Membrane</keyword>
<accession>A0A3S4VSE5</accession>
<dbReference type="STRING" id="1791.GCA_001049355_04943"/>
<keyword evidence="3" id="KW-0548">Nucleotidyltransferase</keyword>
<dbReference type="EMBL" id="LR134356">
    <property type="protein sequence ID" value="VEG54321.1"/>
    <property type="molecule type" value="Genomic_DNA"/>
</dbReference>
<name>A0A3S4VSE5_MYCAU</name>
<organism evidence="3 4">
    <name type="scientific">Mycolicibacterium aurum</name>
    <name type="common">Mycobacterium aurum</name>
    <dbReference type="NCBI Taxonomy" id="1791"/>
    <lineage>
        <taxon>Bacteria</taxon>
        <taxon>Bacillati</taxon>
        <taxon>Actinomycetota</taxon>
        <taxon>Actinomycetes</taxon>
        <taxon>Mycobacteriales</taxon>
        <taxon>Mycobacteriaceae</taxon>
        <taxon>Mycolicibacterium</taxon>
    </lineage>
</organism>
<dbReference type="AlphaFoldDB" id="A0A3S4VSE5"/>
<feature type="transmembrane region" description="Helical" evidence="1">
    <location>
        <begin position="60"/>
        <end position="80"/>
    </location>
</feature>
<dbReference type="Pfam" id="PF00990">
    <property type="entry name" value="GGDEF"/>
    <property type="match status" value="1"/>
</dbReference>
<feature type="transmembrane region" description="Helical" evidence="1">
    <location>
        <begin position="86"/>
        <end position="106"/>
    </location>
</feature>
<dbReference type="EC" id="2.7.7.65" evidence="3"/>
<reference evidence="3 4" key="1">
    <citation type="submission" date="2018-12" db="EMBL/GenBank/DDBJ databases">
        <authorList>
            <consortium name="Pathogen Informatics"/>
        </authorList>
    </citation>
    <scope>NUCLEOTIDE SEQUENCE [LARGE SCALE GENOMIC DNA]</scope>
    <source>
        <strain evidence="3 4">NCTC10437</strain>
    </source>
</reference>
<evidence type="ECO:0000259" key="2">
    <source>
        <dbReference type="PROSITE" id="PS50887"/>
    </source>
</evidence>
<dbReference type="PANTHER" id="PTHR45138:SF9">
    <property type="entry name" value="DIGUANYLATE CYCLASE DGCM-RELATED"/>
    <property type="match status" value="1"/>
</dbReference>
<feature type="transmembrane region" description="Helical" evidence="1">
    <location>
        <begin position="161"/>
        <end position="181"/>
    </location>
</feature>
<dbReference type="Gene3D" id="3.30.70.270">
    <property type="match status" value="1"/>
</dbReference>
<sequence>MRDTYGPREPVPETWPRVRRVTHYDQQVRLIRQWWGQPDHYHWLSGYLVSRHARGFTRKMMGLIVVVLGAVPALMLLSPAGPNTRAGQAVSVVVVVLCAVMASVWFTRWPSGRQSLTFAILSDISIAAVTLAWPDPLTGLLGCLAFAALAGYVAFFHSGRYLLMVLLTAAGVAITCTVQIARGGDAYLATVAFLMIGVGVLAVPFSAQVLVHLLGIDASQSHTDALTGLRNRRGFYRSVRELISASPGRGHSYLSVAMIDLDRFKVINDTHGHATGDRLLAAVGASLRQATRSDAVVARIGGEEFLIAEATGHDDADALAERLRLAIASTAWDITASVGVACRRFDVRSDTRELLTELVEAADIAMYDAKRSGGNQVRRAGEPAV</sequence>
<dbReference type="NCBIfam" id="TIGR00254">
    <property type="entry name" value="GGDEF"/>
    <property type="match status" value="1"/>
</dbReference>
<dbReference type="InterPro" id="IPR050469">
    <property type="entry name" value="Diguanylate_Cyclase"/>
</dbReference>
<feature type="transmembrane region" description="Helical" evidence="1">
    <location>
        <begin position="139"/>
        <end position="156"/>
    </location>
</feature>
<dbReference type="SUPFAM" id="SSF55073">
    <property type="entry name" value="Nucleotide cyclase"/>
    <property type="match status" value="1"/>
</dbReference>
<protein>
    <submittedName>
        <fullName evidence="3">Diguanylate cyclase</fullName>
        <ecNumber evidence="3">2.7.7.65</ecNumber>
    </submittedName>
</protein>
<feature type="domain" description="GGDEF" evidence="2">
    <location>
        <begin position="252"/>
        <end position="382"/>
    </location>
</feature>
<evidence type="ECO:0000313" key="3">
    <source>
        <dbReference type="EMBL" id="VEG54321.1"/>
    </source>
</evidence>
<proteinExistence type="predicted"/>
<dbReference type="CDD" id="cd01949">
    <property type="entry name" value="GGDEF"/>
    <property type="match status" value="1"/>
</dbReference>
<dbReference type="InterPro" id="IPR000160">
    <property type="entry name" value="GGDEF_dom"/>
</dbReference>
<dbReference type="InterPro" id="IPR043128">
    <property type="entry name" value="Rev_trsase/Diguanyl_cyclase"/>
</dbReference>
<dbReference type="Proteomes" id="UP000279306">
    <property type="component" value="Chromosome"/>
</dbReference>
<feature type="transmembrane region" description="Helical" evidence="1">
    <location>
        <begin position="187"/>
        <end position="211"/>
    </location>
</feature>
<dbReference type="FunFam" id="3.30.70.270:FF:000001">
    <property type="entry name" value="Diguanylate cyclase domain protein"/>
    <property type="match status" value="1"/>
</dbReference>
<dbReference type="GO" id="GO:0052621">
    <property type="term" value="F:diguanylate cyclase activity"/>
    <property type="evidence" value="ECO:0007669"/>
    <property type="project" value="UniProtKB-EC"/>
</dbReference>
<keyword evidence="1" id="KW-0812">Transmembrane</keyword>
<keyword evidence="4" id="KW-1185">Reference proteome</keyword>
<dbReference type="GO" id="GO:1902201">
    <property type="term" value="P:negative regulation of bacterial-type flagellum-dependent cell motility"/>
    <property type="evidence" value="ECO:0007669"/>
    <property type="project" value="TreeGrafter"/>
</dbReference>
<dbReference type="InterPro" id="IPR029787">
    <property type="entry name" value="Nucleotide_cyclase"/>
</dbReference>
<dbReference type="KEGG" id="mauu:NCTC10437_02411"/>